<keyword evidence="2" id="KW-0472">Membrane</keyword>
<keyword evidence="2" id="KW-0812">Transmembrane</keyword>
<reference evidence="3 4" key="1">
    <citation type="journal article" date="2023" name="Virus Evol.">
        <title>Computational host range prediction-The good, the bad, and the ugly.</title>
        <authorList>
            <person name="Howell A.A."/>
            <person name="Versoza C.J."/>
            <person name="Pfeifer S.P."/>
        </authorList>
    </citation>
    <scope>NUCLEOTIDE SEQUENCE [LARGE SCALE GENOMIC DNA]</scope>
    <source>
        <strain evidence="3 4">1610/1b</strain>
    </source>
</reference>
<feature type="region of interest" description="Disordered" evidence="1">
    <location>
        <begin position="1"/>
        <end position="47"/>
    </location>
</feature>
<evidence type="ECO:0000313" key="4">
    <source>
        <dbReference type="Proteomes" id="UP001479933"/>
    </source>
</evidence>
<evidence type="ECO:0000256" key="1">
    <source>
        <dbReference type="SAM" id="MobiDB-lite"/>
    </source>
</evidence>
<evidence type="ECO:0008006" key="5">
    <source>
        <dbReference type="Google" id="ProtNLM"/>
    </source>
</evidence>
<evidence type="ECO:0000313" key="3">
    <source>
        <dbReference type="EMBL" id="WYY07248.1"/>
    </source>
</evidence>
<proteinExistence type="predicted"/>
<feature type="transmembrane region" description="Helical" evidence="2">
    <location>
        <begin position="56"/>
        <end position="78"/>
    </location>
</feature>
<dbReference type="Proteomes" id="UP001479933">
    <property type="component" value="Chromosome"/>
</dbReference>
<gene>
    <name evidence="3" type="ORF">RVF87_19965</name>
</gene>
<dbReference type="EMBL" id="CP136137">
    <property type="protein sequence ID" value="WYY07248.1"/>
    <property type="molecule type" value="Genomic_DNA"/>
</dbReference>
<dbReference type="RefSeq" id="WP_066167956.1">
    <property type="nucleotide sequence ID" value="NZ_CP136137.1"/>
</dbReference>
<sequence>MSSPFSPPDRPPHGVPREPQYPPAPFPGYVQAGRQPSYPGYSNPADRPRPSTPLPLLLVSAVFVVTGFVVLVSVIVAGTTNSSNMPSSGGALSVVLGVIAMAIGGALVLYPGNTVKIIATVWAGLWCLSIVGVVVSVPVILVLWRSRATTDHFEFCDAQRSATKLR</sequence>
<name>A0ABZ2U0R1_9ACTN</name>
<keyword evidence="2" id="KW-1133">Transmembrane helix</keyword>
<protein>
    <recommendedName>
        <fullName evidence="5">Transmembrane protein</fullName>
    </recommendedName>
</protein>
<feature type="transmembrane region" description="Helical" evidence="2">
    <location>
        <begin position="90"/>
        <end position="111"/>
    </location>
</feature>
<keyword evidence="4" id="KW-1185">Reference proteome</keyword>
<feature type="transmembrane region" description="Helical" evidence="2">
    <location>
        <begin position="117"/>
        <end position="144"/>
    </location>
</feature>
<evidence type="ECO:0000256" key="2">
    <source>
        <dbReference type="SAM" id="Phobius"/>
    </source>
</evidence>
<accession>A0ABZ2U0R1</accession>
<organism evidence="3 4">
    <name type="scientific">Gordonia hydrophobica</name>
    <dbReference type="NCBI Taxonomy" id="40516"/>
    <lineage>
        <taxon>Bacteria</taxon>
        <taxon>Bacillati</taxon>
        <taxon>Actinomycetota</taxon>
        <taxon>Actinomycetes</taxon>
        <taxon>Mycobacteriales</taxon>
        <taxon>Gordoniaceae</taxon>
        <taxon>Gordonia</taxon>
    </lineage>
</organism>